<dbReference type="EMBL" id="JBJQND010000011">
    <property type="protein sequence ID" value="KAL3861784.1"/>
    <property type="molecule type" value="Genomic_DNA"/>
</dbReference>
<feature type="signal peptide" evidence="1">
    <location>
        <begin position="1"/>
        <end position="18"/>
    </location>
</feature>
<dbReference type="Proteomes" id="UP001634394">
    <property type="component" value="Unassembled WGS sequence"/>
</dbReference>
<keyword evidence="1" id="KW-0732">Signal</keyword>
<evidence type="ECO:0000313" key="2">
    <source>
        <dbReference type="EMBL" id="KAL3861784.1"/>
    </source>
</evidence>
<comment type="caution">
    <text evidence="2">The sequence shown here is derived from an EMBL/GenBank/DDBJ whole genome shotgun (WGS) entry which is preliminary data.</text>
</comment>
<reference evidence="2 3" key="1">
    <citation type="submission" date="2024-11" db="EMBL/GenBank/DDBJ databases">
        <title>Chromosome-level genome assembly of the freshwater bivalve Anodonta woodiana.</title>
        <authorList>
            <person name="Chen X."/>
        </authorList>
    </citation>
    <scope>NUCLEOTIDE SEQUENCE [LARGE SCALE GENOMIC DNA]</scope>
    <source>
        <strain evidence="2">MN2024</strain>
        <tissue evidence="2">Gills</tissue>
    </source>
</reference>
<organism evidence="2 3">
    <name type="scientific">Sinanodonta woodiana</name>
    <name type="common">Chinese pond mussel</name>
    <name type="synonym">Anodonta woodiana</name>
    <dbReference type="NCBI Taxonomy" id="1069815"/>
    <lineage>
        <taxon>Eukaryota</taxon>
        <taxon>Metazoa</taxon>
        <taxon>Spiralia</taxon>
        <taxon>Lophotrochozoa</taxon>
        <taxon>Mollusca</taxon>
        <taxon>Bivalvia</taxon>
        <taxon>Autobranchia</taxon>
        <taxon>Heteroconchia</taxon>
        <taxon>Palaeoheterodonta</taxon>
        <taxon>Unionida</taxon>
        <taxon>Unionoidea</taxon>
        <taxon>Unionidae</taxon>
        <taxon>Unioninae</taxon>
        <taxon>Sinanodonta</taxon>
    </lineage>
</organism>
<proteinExistence type="predicted"/>
<evidence type="ECO:0000256" key="1">
    <source>
        <dbReference type="SAM" id="SignalP"/>
    </source>
</evidence>
<protein>
    <submittedName>
        <fullName evidence="2">Uncharacterized protein</fullName>
    </submittedName>
</protein>
<accession>A0ABD3VJM2</accession>
<sequence>MEWFLILIISLAFNCNLSSTGTTTTTPLEFQTDVTGSSSNIPSTTANFNMFPDYPTSTNYFGGPGYDTTTRTPQGPRRSSGRRQLLALDLNMYDRSPNSVASMQETKNTLEYKTANDVLKEIARLDCIRRGTLTDPMCLIILNR</sequence>
<evidence type="ECO:0000313" key="3">
    <source>
        <dbReference type="Proteomes" id="UP001634394"/>
    </source>
</evidence>
<keyword evidence="3" id="KW-1185">Reference proteome</keyword>
<feature type="chain" id="PRO_5044849348" evidence="1">
    <location>
        <begin position="19"/>
        <end position="144"/>
    </location>
</feature>
<dbReference type="AlphaFoldDB" id="A0ABD3VJM2"/>
<gene>
    <name evidence="2" type="ORF">ACJMK2_007805</name>
</gene>
<name>A0ABD3VJM2_SINWO</name>